<dbReference type="Proteomes" id="UP000077856">
    <property type="component" value="Chromosome"/>
</dbReference>
<gene>
    <name evidence="1" type="ORF">A361_04745</name>
</gene>
<name>A0A160M816_9BACI</name>
<dbReference type="EMBL" id="CP015506">
    <property type="protein sequence ID" value="AND38454.1"/>
    <property type="molecule type" value="Genomic_DNA"/>
</dbReference>
<dbReference type="KEGG" id="bon:A361_04745"/>
<accession>A0A160M816</accession>
<dbReference type="AlphaFoldDB" id="A0A160M816"/>
<proteinExistence type="predicted"/>
<organism evidence="1 2">
    <name type="scientific">Cytobacillus oceanisediminis 2691</name>
    <dbReference type="NCBI Taxonomy" id="1196031"/>
    <lineage>
        <taxon>Bacteria</taxon>
        <taxon>Bacillati</taxon>
        <taxon>Bacillota</taxon>
        <taxon>Bacilli</taxon>
        <taxon>Bacillales</taxon>
        <taxon>Bacillaceae</taxon>
        <taxon>Cytobacillus</taxon>
    </lineage>
</organism>
<reference evidence="1 2" key="1">
    <citation type="submission" date="2016-04" db="EMBL/GenBank/DDBJ databases">
        <title>Complete genome sequence of Bacillus oceanisediminis strain 2691.</title>
        <authorList>
            <person name="Jeong H."/>
            <person name="Kim H.J."/>
            <person name="Lee D.-W."/>
        </authorList>
    </citation>
    <scope>NUCLEOTIDE SEQUENCE [LARGE SCALE GENOMIC DNA]</scope>
    <source>
        <strain evidence="1 2">2691</strain>
    </source>
</reference>
<protein>
    <submittedName>
        <fullName evidence="1">Uncharacterized protein</fullName>
    </submittedName>
</protein>
<sequence length="65" mass="7353">MNRHIFGVMAQLQVMHTHLIWRKFGSAHLLDEAAHIWHDGAFNGDVDAFYWANGTITLRVGAHIG</sequence>
<evidence type="ECO:0000313" key="1">
    <source>
        <dbReference type="EMBL" id="AND38454.1"/>
    </source>
</evidence>
<evidence type="ECO:0000313" key="2">
    <source>
        <dbReference type="Proteomes" id="UP000077856"/>
    </source>
</evidence>